<dbReference type="OMA" id="QISHDIM"/>
<feature type="region of interest" description="Disordered" evidence="1">
    <location>
        <begin position="679"/>
        <end position="773"/>
    </location>
</feature>
<feature type="compositionally biased region" description="Polar residues" evidence="1">
    <location>
        <begin position="301"/>
        <end position="325"/>
    </location>
</feature>
<dbReference type="GO" id="GO:0070187">
    <property type="term" value="C:shelterin complex"/>
    <property type="evidence" value="ECO:0007669"/>
    <property type="project" value="InterPro"/>
</dbReference>
<evidence type="ECO:0000313" key="6">
    <source>
        <dbReference type="RefSeq" id="XP_022083964.1"/>
    </source>
</evidence>
<evidence type="ECO:0000313" key="4">
    <source>
        <dbReference type="RefSeq" id="XP_022083962.1"/>
    </source>
</evidence>
<feature type="compositionally biased region" description="Acidic residues" evidence="1">
    <location>
        <begin position="276"/>
        <end position="288"/>
    </location>
</feature>
<feature type="region of interest" description="Disordered" evidence="1">
    <location>
        <begin position="261"/>
        <end position="355"/>
    </location>
</feature>
<dbReference type="GeneID" id="110975640"/>
<feature type="compositionally biased region" description="Low complexity" evidence="1">
    <location>
        <begin position="572"/>
        <end position="591"/>
    </location>
</feature>
<sequence length="905" mass="99397">MYNMAGYRGSKGSLERDRKAVEELILDYACKNYMDDVISAIVDHRGQSAFQVLSVPHHRLVAGTVFSIVQREDIVDFDTALHLLDMINEAVPDLVTVKQYIKLTTGLKTKVLLNKLSQKKFDYADVCALLNKYFPKAELKTSGVSKQEYQMNTYQLRHRHLIMRLMLSASEREAYFCSEMDVELSSMSMTAIQQLLRFYVDKLNQRLSVPVIEQIVSEGPHSQISRDVADSRSNCMEKLLSVSFRGPPSEAELLAILRESWEEEGTAESENKTETEDSMEDDDDDDELVSATDIFDLPVLSSETSDSQTGLLDSPKPSSIPQNPRANAALADPSNGSSSNEPVQFTTEPHKNETAKPSAHLLGVHRSSSLFQSSDPIWDATYQVCSEIRRDEPSGTYLDAAVLEPAHPPRLEVVDQQQARLGLATPVTTEIIEVLAKTPIMLKTDPGSDVLEPNCMRSTDSIVLSNPLSFSVEASPQQSRPAVRPFQKQLSKPLSSSVSLPVSKSRIYLSKNGLPSRSRLKRVQYMAADSWSCIGLTQGQSPSNHAIADSIKKYKAQVNRNGICAPSSQEVSESQASRSSDGSQSSSEKSSTSVSLFAGLQGFNHTLKRRRSCSPMTTFIQDDILDLTLSHPFQDTIISEIDVFPITVLKNGTHYRDNGTTSTNNSELSGTMDTLASTEAVGGAAASQHAEQDNTVSSSNDNTLSPDCGSGDQSETAEVRVEVRDEEEALETEEGSHSDSGDSECMEPETGTGDLSTSSCPRAGDQSPKIPCPKMAIVKLKRLSQDSKVRRYLESSSLSEASMSVDEKSQSSDSEDSLVPDSEDEDSTSTSESSSLPCIELRPDSECQLVRRIPTLEQYLPRLPSSTGTADKGKDDRMKECTVRLRKLEPVEIDALTQGKCNIRP</sequence>
<dbReference type="GO" id="GO:0016233">
    <property type="term" value="P:telomere capping"/>
    <property type="evidence" value="ECO:0007669"/>
    <property type="project" value="InterPro"/>
</dbReference>
<dbReference type="AlphaFoldDB" id="A0A8B7XSX6"/>
<keyword evidence="3" id="KW-1185">Reference proteome</keyword>
<evidence type="ECO:0000256" key="1">
    <source>
        <dbReference type="SAM" id="MobiDB-lite"/>
    </source>
</evidence>
<dbReference type="InterPro" id="IPR039098">
    <property type="entry name" value="TINF2"/>
</dbReference>
<dbReference type="Proteomes" id="UP000694845">
    <property type="component" value="Unplaced"/>
</dbReference>
<accession>A0A8B7XSX6</accession>
<feature type="region of interest" description="Disordered" evidence="1">
    <location>
        <begin position="794"/>
        <end position="840"/>
    </location>
</feature>
<dbReference type="InterPro" id="IPR029400">
    <property type="entry name" value="TINF2_N"/>
</dbReference>
<dbReference type="KEGG" id="aplc:110975640"/>
<dbReference type="PANTHER" id="PTHR15512">
    <property type="entry name" value="TERF1-INTERACTING NUCLEAR FACTOR 2"/>
    <property type="match status" value="1"/>
</dbReference>
<evidence type="ECO:0000259" key="2">
    <source>
        <dbReference type="Pfam" id="PF14973"/>
    </source>
</evidence>
<organism evidence="3 6">
    <name type="scientific">Acanthaster planci</name>
    <name type="common">Crown-of-thorns starfish</name>
    <dbReference type="NCBI Taxonomy" id="133434"/>
    <lineage>
        <taxon>Eukaryota</taxon>
        <taxon>Metazoa</taxon>
        <taxon>Echinodermata</taxon>
        <taxon>Eleutherozoa</taxon>
        <taxon>Asterozoa</taxon>
        <taxon>Asteroidea</taxon>
        <taxon>Valvatacea</taxon>
        <taxon>Valvatida</taxon>
        <taxon>Acanthasteridae</taxon>
        <taxon>Acanthaster</taxon>
    </lineage>
</organism>
<feature type="region of interest" description="Disordered" evidence="1">
    <location>
        <begin position="565"/>
        <end position="591"/>
    </location>
</feature>
<dbReference type="OrthoDB" id="8652439at2759"/>
<reference evidence="4 5" key="1">
    <citation type="submission" date="2025-04" db="UniProtKB">
        <authorList>
            <consortium name="RefSeq"/>
        </authorList>
    </citation>
    <scope>IDENTIFICATION</scope>
</reference>
<feature type="compositionally biased region" description="Polar residues" evidence="1">
    <location>
        <begin position="334"/>
        <end position="347"/>
    </location>
</feature>
<feature type="compositionally biased region" description="Acidic residues" evidence="1">
    <location>
        <begin position="813"/>
        <end position="827"/>
    </location>
</feature>
<feature type="compositionally biased region" description="Polar residues" evidence="1">
    <location>
        <begin position="693"/>
        <end position="705"/>
    </location>
</feature>
<feature type="compositionally biased region" description="Acidic residues" evidence="1">
    <location>
        <begin position="724"/>
        <end position="733"/>
    </location>
</feature>
<dbReference type="PANTHER" id="PTHR15512:SF0">
    <property type="entry name" value="TERF1-INTERACTING NUCLEAR FACTOR 2"/>
    <property type="match status" value="1"/>
</dbReference>
<evidence type="ECO:0000313" key="3">
    <source>
        <dbReference type="Proteomes" id="UP000694845"/>
    </source>
</evidence>
<feature type="domain" description="TERF1-interacting nuclear factor 2 N-terminal" evidence="2">
    <location>
        <begin position="68"/>
        <end position="214"/>
    </location>
</feature>
<dbReference type="RefSeq" id="XP_022083964.1">
    <property type="nucleotide sequence ID" value="XM_022228272.1"/>
</dbReference>
<name>A0A8B7XSX6_ACAPL</name>
<dbReference type="Pfam" id="PF14973">
    <property type="entry name" value="TINF2_N"/>
    <property type="match status" value="1"/>
</dbReference>
<protein>
    <submittedName>
        <fullName evidence="4 5">Uncharacterized protein LOC110975640 isoform X1</fullName>
    </submittedName>
</protein>
<dbReference type="GO" id="GO:1904356">
    <property type="term" value="P:regulation of telomere maintenance via telomere lengthening"/>
    <property type="evidence" value="ECO:0007669"/>
    <property type="project" value="TreeGrafter"/>
</dbReference>
<dbReference type="RefSeq" id="XP_022083963.1">
    <property type="nucleotide sequence ID" value="XM_022228271.1"/>
</dbReference>
<dbReference type="RefSeq" id="XP_022083962.1">
    <property type="nucleotide sequence ID" value="XM_022228270.1"/>
</dbReference>
<evidence type="ECO:0000313" key="5">
    <source>
        <dbReference type="RefSeq" id="XP_022083963.1"/>
    </source>
</evidence>
<dbReference type="GO" id="GO:0042162">
    <property type="term" value="F:telomeric DNA binding"/>
    <property type="evidence" value="ECO:0007669"/>
    <property type="project" value="TreeGrafter"/>
</dbReference>
<feature type="compositionally biased region" description="Low complexity" evidence="1">
    <location>
        <begin position="794"/>
        <end position="804"/>
    </location>
</feature>
<gene>
    <name evidence="4 5 6" type="primary">LOC110975640</name>
</gene>
<proteinExistence type="predicted"/>